<feature type="transmembrane region" description="Helical" evidence="5">
    <location>
        <begin position="324"/>
        <end position="343"/>
    </location>
</feature>
<evidence type="ECO:0000259" key="6">
    <source>
        <dbReference type="Pfam" id="PF00361"/>
    </source>
</evidence>
<feature type="transmembrane region" description="Helical" evidence="5">
    <location>
        <begin position="505"/>
        <end position="526"/>
    </location>
</feature>
<protein>
    <submittedName>
        <fullName evidence="8">Unannotated protein</fullName>
    </submittedName>
</protein>
<feature type="transmembrane region" description="Helical" evidence="5">
    <location>
        <begin position="42"/>
        <end position="62"/>
    </location>
</feature>
<feature type="transmembrane region" description="Helical" evidence="5">
    <location>
        <begin position="259"/>
        <end position="279"/>
    </location>
</feature>
<dbReference type="GO" id="GO:0016020">
    <property type="term" value="C:membrane"/>
    <property type="evidence" value="ECO:0007669"/>
    <property type="project" value="UniProtKB-SubCell"/>
</dbReference>
<keyword evidence="4 5" id="KW-0472">Membrane</keyword>
<dbReference type="PANTHER" id="PTHR42829">
    <property type="entry name" value="NADH-UBIQUINONE OXIDOREDUCTASE CHAIN 5"/>
    <property type="match status" value="1"/>
</dbReference>
<evidence type="ECO:0000256" key="4">
    <source>
        <dbReference type="ARBA" id="ARBA00023136"/>
    </source>
</evidence>
<feature type="transmembrane region" description="Helical" evidence="5">
    <location>
        <begin position="419"/>
        <end position="442"/>
    </location>
</feature>
<evidence type="ECO:0000313" key="8">
    <source>
        <dbReference type="EMBL" id="CAB4829556.1"/>
    </source>
</evidence>
<evidence type="ECO:0000256" key="2">
    <source>
        <dbReference type="ARBA" id="ARBA00022692"/>
    </source>
</evidence>
<dbReference type="PRINTS" id="PR01434">
    <property type="entry name" value="NADHDHGNASE5"/>
</dbReference>
<dbReference type="GO" id="GO:0015990">
    <property type="term" value="P:electron transport coupled proton transport"/>
    <property type="evidence" value="ECO:0007669"/>
    <property type="project" value="TreeGrafter"/>
</dbReference>
<dbReference type="NCBIfam" id="NF005141">
    <property type="entry name" value="PRK06590.1"/>
    <property type="match status" value="1"/>
</dbReference>
<accession>A0A6J7A9H0</accession>
<feature type="transmembrane region" description="Helical" evidence="5">
    <location>
        <begin position="378"/>
        <end position="399"/>
    </location>
</feature>
<dbReference type="GO" id="GO:0003954">
    <property type="term" value="F:NADH dehydrogenase activity"/>
    <property type="evidence" value="ECO:0007669"/>
    <property type="project" value="TreeGrafter"/>
</dbReference>
<feature type="transmembrane region" description="Helical" evidence="5">
    <location>
        <begin position="150"/>
        <end position="170"/>
    </location>
</feature>
<dbReference type="GO" id="GO:0042773">
    <property type="term" value="P:ATP synthesis coupled electron transport"/>
    <property type="evidence" value="ECO:0007669"/>
    <property type="project" value="InterPro"/>
</dbReference>
<organism evidence="8">
    <name type="scientific">freshwater metagenome</name>
    <dbReference type="NCBI Taxonomy" id="449393"/>
    <lineage>
        <taxon>unclassified sequences</taxon>
        <taxon>metagenomes</taxon>
        <taxon>ecological metagenomes</taxon>
    </lineage>
</organism>
<feature type="transmembrane region" description="Helical" evidence="5">
    <location>
        <begin position="12"/>
        <end position="30"/>
    </location>
</feature>
<feature type="domain" description="NADH-Ubiquinone oxidoreductase (complex I) chain 5 N-terminal" evidence="7">
    <location>
        <begin position="78"/>
        <end position="128"/>
    </location>
</feature>
<dbReference type="InterPro" id="IPR001750">
    <property type="entry name" value="ND/Mrp_TM"/>
</dbReference>
<feature type="transmembrane region" description="Helical" evidence="5">
    <location>
        <begin position="463"/>
        <end position="485"/>
    </location>
</feature>
<feature type="transmembrane region" description="Helical" evidence="5">
    <location>
        <begin position="285"/>
        <end position="304"/>
    </location>
</feature>
<dbReference type="AlphaFoldDB" id="A0A6J7A9H0"/>
<feature type="transmembrane region" description="Helical" evidence="5">
    <location>
        <begin position="610"/>
        <end position="630"/>
    </location>
</feature>
<dbReference type="NCBIfam" id="TIGR01974">
    <property type="entry name" value="NDH_I_L"/>
    <property type="match status" value="1"/>
</dbReference>
<dbReference type="InterPro" id="IPR018393">
    <property type="entry name" value="NADHpl_OxRdtase_5_subgr"/>
</dbReference>
<dbReference type="InterPro" id="IPR003945">
    <property type="entry name" value="NU5C-like"/>
</dbReference>
<evidence type="ECO:0000256" key="5">
    <source>
        <dbReference type="SAM" id="Phobius"/>
    </source>
</evidence>
<dbReference type="PANTHER" id="PTHR42829:SF2">
    <property type="entry name" value="NADH-UBIQUINONE OXIDOREDUCTASE CHAIN 5"/>
    <property type="match status" value="1"/>
</dbReference>
<evidence type="ECO:0000256" key="1">
    <source>
        <dbReference type="ARBA" id="ARBA00004141"/>
    </source>
</evidence>
<dbReference type="PRINTS" id="PR01435">
    <property type="entry name" value="NPOXDRDTASE5"/>
</dbReference>
<dbReference type="Gene3D" id="1.20.5.2700">
    <property type="match status" value="1"/>
</dbReference>
<evidence type="ECO:0000256" key="3">
    <source>
        <dbReference type="ARBA" id="ARBA00022989"/>
    </source>
</evidence>
<dbReference type="EMBL" id="CAFABK010000028">
    <property type="protein sequence ID" value="CAB4829556.1"/>
    <property type="molecule type" value="Genomic_DNA"/>
</dbReference>
<dbReference type="GO" id="GO:0008137">
    <property type="term" value="F:NADH dehydrogenase (ubiquinone) activity"/>
    <property type="evidence" value="ECO:0007669"/>
    <property type="project" value="InterPro"/>
</dbReference>
<keyword evidence="2 5" id="KW-0812">Transmembrane</keyword>
<dbReference type="InterPro" id="IPR001516">
    <property type="entry name" value="Proton_antipo_N"/>
</dbReference>
<keyword evidence="3 5" id="KW-1133">Transmembrane helix</keyword>
<feature type="domain" description="NADH:quinone oxidoreductase/Mrp antiporter transmembrane" evidence="6">
    <location>
        <begin position="144"/>
        <end position="433"/>
    </location>
</feature>
<feature type="transmembrane region" description="Helical" evidence="5">
    <location>
        <begin position="127"/>
        <end position="144"/>
    </location>
</feature>
<proteinExistence type="predicted"/>
<dbReference type="Pfam" id="PF00361">
    <property type="entry name" value="Proton_antipo_M"/>
    <property type="match status" value="1"/>
</dbReference>
<sequence>MIELMPAEGVFSLIWLLIALPLFGAAVLLLGGRRTNSWGPYLGVLTVVGSAVLAVLMLVAMMGHPAEERSVGQSLFTWVFADGFQADMAFQLDQLSMVFVLLITIVGSLIHIYSIGYMSHDADKRKFFGYLNLFVAAMLLLVLANNYLLLYVGWEGVGLASYLLIGFWQIKPTAAAAAKKAFIINRVGDVGLSLAIMVMFVTFGSVSFSDVFGQAAEASEGTLTAIGLLLLLAACGKSAQFPLQAWLLDAMEGPTPVSALIHAATMVTAGVYLIVRSNAVFDRAVWAAGAVVLIGLITIFMGAIIGSAKDDIKKSLAGSTMSQIGYMIFAAGLGPIGYVFAIFHLLTHGVFKAGLFLGAGSVMHGMKDNVNMRRYGALRGLMIITFVTFMAGYLAIMGIPPFAGFWSKDEIIHAAFERSWVIGAAAILGAGITGFYMTRMIAMTFFGKARWEDDVHPHESPAVMTIPLVILAIGSTFLGMALLFWGNIETWLEPVVGFASNPTQLSSTTLMAITLVVVLIGAFIGWRQYGAKPVPVDAPSGNWLTRAARRDLYGDLVNEVVVVRPSFTLARWLTWFDSSWIDGFVNGSAAFVGGASGRLRRTQSGFARSYALSMLGGAVLIVAALVLVRLS</sequence>
<reference evidence="8" key="1">
    <citation type="submission" date="2020-05" db="EMBL/GenBank/DDBJ databases">
        <authorList>
            <person name="Chiriac C."/>
            <person name="Salcher M."/>
            <person name="Ghai R."/>
            <person name="Kavagutti S V."/>
        </authorList>
    </citation>
    <scope>NUCLEOTIDE SEQUENCE</scope>
</reference>
<name>A0A6J7A9H0_9ZZZZ</name>
<evidence type="ECO:0000259" key="7">
    <source>
        <dbReference type="Pfam" id="PF00662"/>
    </source>
</evidence>
<feature type="transmembrane region" description="Helical" evidence="5">
    <location>
        <begin position="190"/>
        <end position="209"/>
    </location>
</feature>
<comment type="subcellular location">
    <subcellularLocation>
        <location evidence="1">Membrane</location>
        <topology evidence="1">Multi-pass membrane protein</topology>
    </subcellularLocation>
</comment>
<feature type="transmembrane region" description="Helical" evidence="5">
    <location>
        <begin position="95"/>
        <end position="115"/>
    </location>
</feature>
<gene>
    <name evidence="8" type="ORF">UFOPK3204_00782</name>
</gene>
<dbReference type="Pfam" id="PF00662">
    <property type="entry name" value="Proton_antipo_N"/>
    <property type="match status" value="1"/>
</dbReference>